<name>A0A1R4ABK8_BABMR</name>
<dbReference type="KEGG" id="bmic:BMR1_03g01240"/>
<protein>
    <submittedName>
        <fullName evidence="6">Transcription initiation factor TFIID TATA-box-binding protein</fullName>
    </submittedName>
</protein>
<gene>
    <name evidence="6" type="ORF">BMR1_03g01240</name>
</gene>
<evidence type="ECO:0000256" key="5">
    <source>
        <dbReference type="ARBA" id="ARBA00023242"/>
    </source>
</evidence>
<evidence type="ECO:0000256" key="4">
    <source>
        <dbReference type="ARBA" id="ARBA00023163"/>
    </source>
</evidence>
<dbReference type="SUPFAM" id="SSF55945">
    <property type="entry name" value="TATA-box binding protein-like"/>
    <property type="match status" value="2"/>
</dbReference>
<comment type="subcellular location">
    <subcellularLocation>
        <location evidence="1">Nucleus</location>
    </subcellularLocation>
</comment>
<comment type="similarity">
    <text evidence="2">Belongs to the TBP family.</text>
</comment>
<dbReference type="GeneID" id="24424882"/>
<dbReference type="GO" id="GO:0005634">
    <property type="term" value="C:nucleus"/>
    <property type="evidence" value="ECO:0007669"/>
    <property type="project" value="UniProtKB-SubCell"/>
</dbReference>
<dbReference type="EMBL" id="LN871598">
    <property type="protein sequence ID" value="SJK86324.1"/>
    <property type="molecule type" value="Genomic_DNA"/>
</dbReference>
<keyword evidence="5" id="KW-0539">Nucleus</keyword>
<dbReference type="AlphaFoldDB" id="A0A1R4ABK8"/>
<proteinExistence type="inferred from homology"/>
<dbReference type="Proteomes" id="UP000002899">
    <property type="component" value="Chromosome III"/>
</dbReference>
<evidence type="ECO:0000256" key="3">
    <source>
        <dbReference type="ARBA" id="ARBA00023125"/>
    </source>
</evidence>
<dbReference type="GO" id="GO:0003677">
    <property type="term" value="F:DNA binding"/>
    <property type="evidence" value="ECO:0007669"/>
    <property type="project" value="UniProtKB-KW"/>
</dbReference>
<dbReference type="GO" id="GO:0006352">
    <property type="term" value="P:DNA-templated transcription initiation"/>
    <property type="evidence" value="ECO:0007669"/>
    <property type="project" value="InterPro"/>
</dbReference>
<reference evidence="6 7" key="1">
    <citation type="journal article" date="2012" name="Nucleic Acids Res.">
        <title>Sequencing of the smallest Apicomplexan genome from the human pathogen Babesia microti.</title>
        <authorList>
            <person name="Cornillot E."/>
            <person name="Hadj-Kaddour K."/>
            <person name="Dassouli A."/>
            <person name="Noel B."/>
            <person name="Ranwez V."/>
            <person name="Vacherie B."/>
            <person name="Augagneur Y."/>
            <person name="Bres V."/>
            <person name="Duclos A."/>
            <person name="Randazzo S."/>
            <person name="Carcy B."/>
            <person name="Debierre-Grockiego F."/>
            <person name="Delbecq S."/>
            <person name="Moubri-Menage K."/>
            <person name="Shams-Eldin H."/>
            <person name="Usmani-Brown S."/>
            <person name="Bringaud F."/>
            <person name="Wincker P."/>
            <person name="Vivares C.P."/>
            <person name="Schwarz R.T."/>
            <person name="Schetters T.P."/>
            <person name="Krause P.J."/>
            <person name="Gorenflot A."/>
            <person name="Berry V."/>
            <person name="Barbe V."/>
            <person name="Ben Mamoun C."/>
        </authorList>
    </citation>
    <scope>NUCLEOTIDE SEQUENCE [LARGE SCALE GENOMIC DNA]</scope>
    <source>
        <strain evidence="6 7">RI</strain>
    </source>
</reference>
<organism evidence="6 7">
    <name type="scientific">Babesia microti (strain RI)</name>
    <dbReference type="NCBI Taxonomy" id="1133968"/>
    <lineage>
        <taxon>Eukaryota</taxon>
        <taxon>Sar</taxon>
        <taxon>Alveolata</taxon>
        <taxon>Apicomplexa</taxon>
        <taxon>Aconoidasida</taxon>
        <taxon>Piroplasmida</taxon>
        <taxon>Babesiidae</taxon>
        <taxon>Babesia</taxon>
    </lineage>
</organism>
<dbReference type="InterPro" id="IPR000814">
    <property type="entry name" value="TBP"/>
</dbReference>
<dbReference type="InterPro" id="IPR012295">
    <property type="entry name" value="TBP_dom_sf"/>
</dbReference>
<dbReference type="RefSeq" id="XP_021338496.1">
    <property type="nucleotide sequence ID" value="XM_021481914.1"/>
</dbReference>
<evidence type="ECO:0000256" key="1">
    <source>
        <dbReference type="ARBA" id="ARBA00004123"/>
    </source>
</evidence>
<evidence type="ECO:0000313" key="7">
    <source>
        <dbReference type="Proteomes" id="UP000002899"/>
    </source>
</evidence>
<dbReference type="OrthoDB" id="2127950at2759"/>
<keyword evidence="7" id="KW-1185">Reference proteome</keyword>
<dbReference type="InterPro" id="IPR033710">
    <property type="entry name" value="TBP_eukaryotic"/>
</dbReference>
<dbReference type="GO" id="GO:0003743">
    <property type="term" value="F:translation initiation factor activity"/>
    <property type="evidence" value="ECO:0007669"/>
    <property type="project" value="UniProtKB-KW"/>
</dbReference>
<evidence type="ECO:0000313" key="6">
    <source>
        <dbReference type="EMBL" id="SJK86324.1"/>
    </source>
</evidence>
<keyword evidence="3" id="KW-0238">DNA-binding</keyword>
<evidence type="ECO:0000256" key="2">
    <source>
        <dbReference type="ARBA" id="ARBA00005560"/>
    </source>
</evidence>
<dbReference type="Gene3D" id="3.30.310.10">
    <property type="entry name" value="TATA-Binding Protein"/>
    <property type="match status" value="2"/>
</dbReference>
<dbReference type="Pfam" id="PF00352">
    <property type="entry name" value="TBP"/>
    <property type="match status" value="2"/>
</dbReference>
<reference evidence="6 7" key="3">
    <citation type="journal article" date="2016" name="Sci. Rep.">
        <title>Genome-wide diversity and gene expression profiling of Babesia microti isolates identify polymorphic genes that mediate host-pathogen interactions.</title>
        <authorList>
            <person name="Silva J.C."/>
            <person name="Cornillot E."/>
            <person name="McCracken C."/>
            <person name="Usmani-Brown S."/>
            <person name="Dwivedi A."/>
            <person name="Ifeonu O.O."/>
            <person name="Crabtree J."/>
            <person name="Gotia H.T."/>
            <person name="Virji A.Z."/>
            <person name="Reynes C."/>
            <person name="Colinge J."/>
            <person name="Kumar V."/>
            <person name="Lawres L."/>
            <person name="Pazzi J.E."/>
            <person name="Pablo J.V."/>
            <person name="Hung C."/>
            <person name="Brancato J."/>
            <person name="Kumari P."/>
            <person name="Orvis J."/>
            <person name="Tretina K."/>
            <person name="Chibucos M."/>
            <person name="Ott S."/>
            <person name="Sadzewicz L."/>
            <person name="Sengamalay N."/>
            <person name="Shetty A.C."/>
            <person name="Su Q."/>
            <person name="Tallon L."/>
            <person name="Fraser C.M."/>
            <person name="Frutos R."/>
            <person name="Molina D.M."/>
            <person name="Krause P.J."/>
            <person name="Ben Mamoun C."/>
        </authorList>
    </citation>
    <scope>NUCLEOTIDE SEQUENCE [LARGE SCALE GENOMIC DNA]</scope>
    <source>
        <strain evidence="6 7">RI</strain>
    </source>
</reference>
<accession>A0A1R4ABK8</accession>
<keyword evidence="4" id="KW-0804">Transcription</keyword>
<sequence length="277" mass="31189">MGDDFFCSTLNGLVNGDDIGKILDESAIDECDDSISNASQMNLVDKSWDDEINTLTGFELVSRGESDKSQEITTFKVDKPILSKISSLTTIHSGYRSPTVQNIVASVYIGIDIDLRQVAISTRNAEYNPKKVNALIFRLLKPKCTSLMFQTGRIMITGAKTIEDAKIGAKRIVKLLLKVLKSENIRFKNFKIENIIATADCCLPVRLESLARDYREFCSYEPELFAGLVYRCPPTRNTKAVLLVFVSGKIIITGCKSMREVHRVFTYMYPILRQYQV</sequence>
<dbReference type="PANTHER" id="PTHR10126">
    <property type="entry name" value="TATA-BOX BINDING PROTEIN"/>
    <property type="match status" value="1"/>
</dbReference>
<dbReference type="PRINTS" id="PR00686">
    <property type="entry name" value="TIFACTORIID"/>
</dbReference>
<dbReference type="FunFam" id="3.30.310.10:FF:000015">
    <property type="entry name" value="Transcription initiation factor TFiid"/>
    <property type="match status" value="1"/>
</dbReference>
<dbReference type="VEuPathDB" id="PiroplasmaDB:BMR1_03g01240"/>
<dbReference type="CDD" id="cd04516">
    <property type="entry name" value="TBP_eukaryotes"/>
    <property type="match status" value="1"/>
</dbReference>
<reference evidence="6 7" key="2">
    <citation type="journal article" date="2013" name="PLoS ONE">
        <title>Whole genome mapping and re-organization of the nuclear and mitochondrial genomes of Babesia microti isolates.</title>
        <authorList>
            <person name="Cornillot E."/>
            <person name="Dassouli A."/>
            <person name="Garg A."/>
            <person name="Pachikara N."/>
            <person name="Randazzo S."/>
            <person name="Depoix D."/>
            <person name="Carcy B."/>
            <person name="Delbecq S."/>
            <person name="Frutos R."/>
            <person name="Silva J.C."/>
            <person name="Sutton R."/>
            <person name="Krause P.J."/>
            <person name="Mamoun C.B."/>
        </authorList>
    </citation>
    <scope>NUCLEOTIDE SEQUENCE [LARGE SCALE GENOMIC DNA]</scope>
    <source>
        <strain evidence="6 7">RI</strain>
    </source>
</reference>